<protein>
    <submittedName>
        <fullName evidence="1">Uncharacterized protein</fullName>
    </submittedName>
</protein>
<dbReference type="EMBL" id="CP006272">
    <property type="protein sequence ID" value="AGZ45107.1"/>
    <property type="molecule type" value="Genomic_DNA"/>
</dbReference>
<organism evidence="1 2">
    <name type="scientific">Actinoplanes friuliensis DSM 7358</name>
    <dbReference type="NCBI Taxonomy" id="1246995"/>
    <lineage>
        <taxon>Bacteria</taxon>
        <taxon>Bacillati</taxon>
        <taxon>Actinomycetota</taxon>
        <taxon>Actinomycetes</taxon>
        <taxon>Micromonosporales</taxon>
        <taxon>Micromonosporaceae</taxon>
        <taxon>Actinoplanes</taxon>
    </lineage>
</organism>
<dbReference type="KEGG" id="afs:AFR_34245"/>
<keyword evidence="2" id="KW-1185">Reference proteome</keyword>
<gene>
    <name evidence="1" type="ORF">AFR_34245</name>
</gene>
<evidence type="ECO:0000313" key="1">
    <source>
        <dbReference type="EMBL" id="AGZ45107.1"/>
    </source>
</evidence>
<dbReference type="STRING" id="1246995.AFR_34245"/>
<proteinExistence type="predicted"/>
<name>U5W7X7_9ACTN</name>
<reference evidence="1 2" key="1">
    <citation type="journal article" date="2014" name="J. Biotechnol.">
        <title>Complete genome sequence of the actinobacterium Actinoplanes friuliensis HAG 010964, producer of the lipopeptide antibiotic friulimycin.</title>
        <authorList>
            <person name="Ruckert C."/>
            <person name="Szczepanowski R."/>
            <person name="Albersmeier A."/>
            <person name="Goesmann A."/>
            <person name="Fischer N."/>
            <person name="Steinkamper A."/>
            <person name="Puhler A."/>
            <person name="Biener R."/>
            <person name="Schwartz D."/>
            <person name="Kalinowski J."/>
        </authorList>
    </citation>
    <scope>NUCLEOTIDE SEQUENCE [LARGE SCALE GENOMIC DNA]</scope>
    <source>
        <strain evidence="1 2">DSM 7358</strain>
    </source>
</reference>
<sequence length="214" mass="22847">MITAAGVIKGPWSESAQSARSGQAPAVSTGSILVRVPPGKIVATDKWPHACQLLTDADLAAVLPDATEVESLPGAASTVTIEEYAVDPAWRRDKRTDEGRCAWNMKLPGERVNAYTTVWIRIVAVADPELIRRYHDDQATYRGGGIAPTGLRGGGSCFISSLYAAYLVCAGSALMFEVGGSTTTDFGDYRAYGYWRDTVLPEFAVAVASKIRTG</sequence>
<evidence type="ECO:0000313" key="2">
    <source>
        <dbReference type="Proteomes" id="UP000017746"/>
    </source>
</evidence>
<dbReference type="AlphaFoldDB" id="U5W7X7"/>
<accession>U5W7X7</accession>
<dbReference type="PATRIC" id="fig|1246995.3.peg.6929"/>
<dbReference type="Proteomes" id="UP000017746">
    <property type="component" value="Chromosome"/>
</dbReference>
<dbReference type="HOGENOM" id="CLU_1286472_0_0_11"/>